<dbReference type="Gene3D" id="3.40.50.300">
    <property type="entry name" value="P-loop containing nucleotide triphosphate hydrolases"/>
    <property type="match status" value="1"/>
</dbReference>
<keyword evidence="5 6" id="KW-0472">Membrane</keyword>
<dbReference type="AlphaFoldDB" id="A0A9W7ADL2"/>
<evidence type="ECO:0000313" key="8">
    <source>
        <dbReference type="EMBL" id="GMH68546.1"/>
    </source>
</evidence>
<evidence type="ECO:0000256" key="3">
    <source>
        <dbReference type="ARBA" id="ARBA00022475"/>
    </source>
</evidence>
<dbReference type="PANTHER" id="PTHR11216:SF31">
    <property type="entry name" value="AT21416P"/>
    <property type="match status" value="1"/>
</dbReference>
<dbReference type="InterPro" id="IPR022812">
    <property type="entry name" value="Dynamin"/>
</dbReference>
<dbReference type="GO" id="GO:0005525">
    <property type="term" value="F:GTP binding"/>
    <property type="evidence" value="ECO:0007669"/>
    <property type="project" value="InterPro"/>
</dbReference>
<dbReference type="PANTHER" id="PTHR11216">
    <property type="entry name" value="EH DOMAIN"/>
    <property type="match status" value="1"/>
</dbReference>
<dbReference type="GO" id="GO:0005886">
    <property type="term" value="C:plasma membrane"/>
    <property type="evidence" value="ECO:0007669"/>
    <property type="project" value="UniProtKB-SubCell"/>
</dbReference>
<sequence>MPLILFDWDVSYEGRKERASTPTARDHTSSRVITGLKNLYHLHLSPIESSHHFSSFHYAPYSDSEIEAKPQVLLVGQYSTGKTTFISYLLGKKYPSAHIGPEPTTDKFIAVVHGPSDKVIKGNSLTVVPELPFGGLSTFGAGFLNKFEASVTSSPLLESVTLIDSPGVLSGEKQRVNRSYDFSTVVKWFAERSDLILLLFDAHKLDVSDEFRDVIEKLKPHDDKVRCVLNKADQINKSQFVRVYGSLLWSMGKIFRTPEVSRVYCGSYWEKDFVNKDYKDMFNEDERLLLEELKGLPSQAAARKINDMVKRIRLVKVHVCILTYLKSQMPFFYGHETRQKQLLSDLEDVFEEVKVMYDLSDGDMPDITQFRVNLRSHDFRRFPKLDRGVLRSLDGLITLQIPELMGRVGGVSGVLNMSQMGEVEHEDTKTRIKRKQEEIKRKKKGGIGGVEVLVALAGVLVLLFLVLGGVLGLEINGVLKTTLLKTILGLFGVETKASGTGEL</sequence>
<dbReference type="GO" id="GO:0010008">
    <property type="term" value="C:endosome membrane"/>
    <property type="evidence" value="ECO:0007669"/>
    <property type="project" value="UniProtKB-SubCell"/>
</dbReference>
<protein>
    <recommendedName>
        <fullName evidence="7">Dynamin-type G domain-containing protein</fullName>
    </recommendedName>
</protein>
<keyword evidence="4" id="KW-0967">Endosome</keyword>
<evidence type="ECO:0000313" key="9">
    <source>
        <dbReference type="Proteomes" id="UP001165122"/>
    </source>
</evidence>
<feature type="domain" description="Dynamin-type G" evidence="7">
    <location>
        <begin position="66"/>
        <end position="310"/>
    </location>
</feature>
<dbReference type="Pfam" id="PF00350">
    <property type="entry name" value="Dynamin_N"/>
    <property type="match status" value="1"/>
</dbReference>
<keyword evidence="9" id="KW-1185">Reference proteome</keyword>
<evidence type="ECO:0000256" key="4">
    <source>
        <dbReference type="ARBA" id="ARBA00022753"/>
    </source>
</evidence>
<keyword evidence="6" id="KW-0812">Transmembrane</keyword>
<dbReference type="InterPro" id="IPR030381">
    <property type="entry name" value="G_DYNAMIN_dom"/>
</dbReference>
<proteinExistence type="predicted"/>
<organism evidence="8 9">
    <name type="scientific">Triparma laevis f. longispina</name>
    <dbReference type="NCBI Taxonomy" id="1714387"/>
    <lineage>
        <taxon>Eukaryota</taxon>
        <taxon>Sar</taxon>
        <taxon>Stramenopiles</taxon>
        <taxon>Ochrophyta</taxon>
        <taxon>Bolidophyceae</taxon>
        <taxon>Parmales</taxon>
        <taxon>Triparmaceae</taxon>
        <taxon>Triparma</taxon>
    </lineage>
</organism>
<evidence type="ECO:0000256" key="1">
    <source>
        <dbReference type="ARBA" id="ARBA00004413"/>
    </source>
</evidence>
<feature type="transmembrane region" description="Helical" evidence="6">
    <location>
        <begin position="450"/>
        <end position="473"/>
    </location>
</feature>
<comment type="subcellular location">
    <subcellularLocation>
        <location evidence="1">Cell membrane</location>
        <topology evidence="1">Peripheral membrane protein</topology>
        <orientation evidence="1">Cytoplasmic side</orientation>
    </subcellularLocation>
    <subcellularLocation>
        <location evidence="2">Endosome membrane</location>
        <topology evidence="2">Peripheral membrane protein</topology>
    </subcellularLocation>
</comment>
<dbReference type="GO" id="GO:0016197">
    <property type="term" value="P:endosomal transport"/>
    <property type="evidence" value="ECO:0007669"/>
    <property type="project" value="TreeGrafter"/>
</dbReference>
<dbReference type="Proteomes" id="UP001165122">
    <property type="component" value="Unassembled WGS sequence"/>
</dbReference>
<evidence type="ECO:0000256" key="5">
    <source>
        <dbReference type="ARBA" id="ARBA00023136"/>
    </source>
</evidence>
<dbReference type="InterPro" id="IPR027417">
    <property type="entry name" value="P-loop_NTPase"/>
</dbReference>
<evidence type="ECO:0000259" key="7">
    <source>
        <dbReference type="PROSITE" id="PS51718"/>
    </source>
</evidence>
<dbReference type="Pfam" id="PF18150">
    <property type="entry name" value="DUF5600"/>
    <property type="match status" value="1"/>
</dbReference>
<dbReference type="SUPFAM" id="SSF52540">
    <property type="entry name" value="P-loop containing nucleoside triphosphate hydrolases"/>
    <property type="match status" value="1"/>
</dbReference>
<dbReference type="OrthoDB" id="1716625at2759"/>
<dbReference type="PRINTS" id="PR00195">
    <property type="entry name" value="DYNAMIN"/>
</dbReference>
<gene>
    <name evidence="8" type="ORF">TrLO_g2291</name>
</gene>
<dbReference type="Gene3D" id="1.10.268.20">
    <property type="match status" value="1"/>
</dbReference>
<reference evidence="9" key="1">
    <citation type="journal article" date="2023" name="Commun. Biol.">
        <title>Genome analysis of Parmales, the sister group of diatoms, reveals the evolutionary specialization of diatoms from phago-mixotrophs to photoautotrophs.</title>
        <authorList>
            <person name="Ban H."/>
            <person name="Sato S."/>
            <person name="Yoshikawa S."/>
            <person name="Yamada K."/>
            <person name="Nakamura Y."/>
            <person name="Ichinomiya M."/>
            <person name="Sato N."/>
            <person name="Blanc-Mathieu R."/>
            <person name="Endo H."/>
            <person name="Kuwata A."/>
            <person name="Ogata H."/>
        </authorList>
    </citation>
    <scope>NUCLEOTIDE SEQUENCE [LARGE SCALE GENOMIC DNA]</scope>
    <source>
        <strain evidence="9">NIES 3700</strain>
    </source>
</reference>
<dbReference type="InterPro" id="IPR031692">
    <property type="entry name" value="EHD_N"/>
</dbReference>
<dbReference type="EMBL" id="BRXW01000594">
    <property type="protein sequence ID" value="GMH68546.1"/>
    <property type="molecule type" value="Genomic_DNA"/>
</dbReference>
<keyword evidence="6" id="KW-1133">Transmembrane helix</keyword>
<keyword evidence="3" id="KW-1003">Cell membrane</keyword>
<dbReference type="InterPro" id="IPR040990">
    <property type="entry name" value="DUF5600"/>
</dbReference>
<accession>A0A9W7ADL2</accession>
<dbReference type="GO" id="GO:0006897">
    <property type="term" value="P:endocytosis"/>
    <property type="evidence" value="ECO:0007669"/>
    <property type="project" value="TreeGrafter"/>
</dbReference>
<dbReference type="InterPro" id="IPR045063">
    <property type="entry name" value="Dynamin_N"/>
</dbReference>
<comment type="caution">
    <text evidence="8">The sequence shown here is derived from an EMBL/GenBank/DDBJ whole genome shotgun (WGS) entry which is preliminary data.</text>
</comment>
<evidence type="ECO:0000256" key="2">
    <source>
        <dbReference type="ARBA" id="ARBA00004481"/>
    </source>
</evidence>
<evidence type="ECO:0000256" key="6">
    <source>
        <dbReference type="SAM" id="Phobius"/>
    </source>
</evidence>
<dbReference type="Pfam" id="PF16880">
    <property type="entry name" value="EHD_N"/>
    <property type="match status" value="1"/>
</dbReference>
<name>A0A9W7ADL2_9STRA</name>
<dbReference type="CDD" id="cd09913">
    <property type="entry name" value="EHD"/>
    <property type="match status" value="1"/>
</dbReference>
<dbReference type="PROSITE" id="PS51718">
    <property type="entry name" value="G_DYNAMIN_2"/>
    <property type="match status" value="1"/>
</dbReference>